<evidence type="ECO:0000256" key="1">
    <source>
        <dbReference type="SAM" id="Phobius"/>
    </source>
</evidence>
<gene>
    <name evidence="2" type="ordered locus">Acid_1513</name>
</gene>
<keyword evidence="1" id="KW-0472">Membrane</keyword>
<reference evidence="2" key="1">
    <citation type="submission" date="2006-10" db="EMBL/GenBank/DDBJ databases">
        <title>Complete sequence of Solibacter usitatus Ellin6076.</title>
        <authorList>
            <consortium name="US DOE Joint Genome Institute"/>
            <person name="Copeland A."/>
            <person name="Lucas S."/>
            <person name="Lapidus A."/>
            <person name="Barry K."/>
            <person name="Detter J.C."/>
            <person name="Glavina del Rio T."/>
            <person name="Hammon N."/>
            <person name="Israni S."/>
            <person name="Dalin E."/>
            <person name="Tice H."/>
            <person name="Pitluck S."/>
            <person name="Thompson L.S."/>
            <person name="Brettin T."/>
            <person name="Bruce D."/>
            <person name="Han C."/>
            <person name="Tapia R."/>
            <person name="Gilna P."/>
            <person name="Schmutz J."/>
            <person name="Larimer F."/>
            <person name="Land M."/>
            <person name="Hauser L."/>
            <person name="Kyrpides N."/>
            <person name="Mikhailova N."/>
            <person name="Janssen P.H."/>
            <person name="Kuske C.R."/>
            <person name="Richardson P."/>
        </authorList>
    </citation>
    <scope>NUCLEOTIDE SEQUENCE</scope>
    <source>
        <strain evidence="2">Ellin6076</strain>
    </source>
</reference>
<keyword evidence="1" id="KW-0812">Transmembrane</keyword>
<dbReference type="InParanoid" id="Q028P7"/>
<sequence length="83" mass="9132">MISVQIAWFPGWKATIGGRAIPVVPDGIGFVVLRPDCQGECEVTLIWSGRADYMISAIVSLIALGITAVMLWRRSTNRDRKEA</sequence>
<accession>Q028P7</accession>
<evidence type="ECO:0000313" key="2">
    <source>
        <dbReference type="EMBL" id="ABJ82505.1"/>
    </source>
</evidence>
<dbReference type="KEGG" id="sus:Acid_1513"/>
<dbReference type="HOGENOM" id="CLU_2540801_0_0_0"/>
<name>Q028P7_SOLUE</name>
<dbReference type="AlphaFoldDB" id="Q028P7"/>
<protein>
    <submittedName>
        <fullName evidence="2">Uncharacterized protein</fullName>
    </submittedName>
</protein>
<dbReference type="EMBL" id="CP000473">
    <property type="protein sequence ID" value="ABJ82505.1"/>
    <property type="molecule type" value="Genomic_DNA"/>
</dbReference>
<proteinExistence type="predicted"/>
<organism evidence="2">
    <name type="scientific">Solibacter usitatus (strain Ellin6076)</name>
    <dbReference type="NCBI Taxonomy" id="234267"/>
    <lineage>
        <taxon>Bacteria</taxon>
        <taxon>Pseudomonadati</taxon>
        <taxon>Acidobacteriota</taxon>
        <taxon>Terriglobia</taxon>
        <taxon>Bryobacterales</taxon>
        <taxon>Solibacteraceae</taxon>
        <taxon>Candidatus Solibacter</taxon>
    </lineage>
</organism>
<feature type="transmembrane region" description="Helical" evidence="1">
    <location>
        <begin position="53"/>
        <end position="72"/>
    </location>
</feature>
<keyword evidence="1" id="KW-1133">Transmembrane helix</keyword>
<dbReference type="STRING" id="234267.Acid_1513"/>